<dbReference type="Gene3D" id="3.30.565.10">
    <property type="entry name" value="Histidine kinase-like ATPase, C-terminal domain"/>
    <property type="match status" value="1"/>
</dbReference>
<dbReference type="InterPro" id="IPR050351">
    <property type="entry name" value="BphY/WalK/GraS-like"/>
</dbReference>
<dbReference type="Pfam" id="PF00512">
    <property type="entry name" value="HisKA"/>
    <property type="match status" value="1"/>
</dbReference>
<evidence type="ECO:0000256" key="12">
    <source>
        <dbReference type="SAM" id="MobiDB-lite"/>
    </source>
</evidence>
<protein>
    <recommendedName>
        <fullName evidence="3">histidine kinase</fullName>
        <ecNumber evidence="3">2.7.13.3</ecNumber>
    </recommendedName>
</protein>
<evidence type="ECO:0000256" key="2">
    <source>
        <dbReference type="ARBA" id="ARBA00004236"/>
    </source>
</evidence>
<dbReference type="Pfam" id="PF02518">
    <property type="entry name" value="HATPase_c"/>
    <property type="match status" value="1"/>
</dbReference>
<dbReference type="AlphaFoldDB" id="A0A6J7D231"/>
<dbReference type="InterPro" id="IPR036890">
    <property type="entry name" value="HATPase_C_sf"/>
</dbReference>
<gene>
    <name evidence="15" type="ORF">UFOPK3401_00350</name>
</gene>
<keyword evidence="13" id="KW-0812">Transmembrane</keyword>
<evidence type="ECO:0000256" key="8">
    <source>
        <dbReference type="ARBA" id="ARBA00022777"/>
    </source>
</evidence>
<accession>A0A6J7D231</accession>
<dbReference type="EC" id="2.7.13.3" evidence="3"/>
<dbReference type="SMART" id="SM00387">
    <property type="entry name" value="HATPase_c"/>
    <property type="match status" value="1"/>
</dbReference>
<dbReference type="GO" id="GO:0000155">
    <property type="term" value="F:phosphorelay sensor kinase activity"/>
    <property type="evidence" value="ECO:0007669"/>
    <property type="project" value="InterPro"/>
</dbReference>
<dbReference type="SMART" id="SM00388">
    <property type="entry name" value="HisKA"/>
    <property type="match status" value="1"/>
</dbReference>
<dbReference type="GO" id="GO:0005524">
    <property type="term" value="F:ATP binding"/>
    <property type="evidence" value="ECO:0007669"/>
    <property type="project" value="UniProtKB-KW"/>
</dbReference>
<evidence type="ECO:0000256" key="4">
    <source>
        <dbReference type="ARBA" id="ARBA00022475"/>
    </source>
</evidence>
<feature type="compositionally biased region" description="Basic and acidic residues" evidence="12">
    <location>
        <begin position="393"/>
        <end position="404"/>
    </location>
</feature>
<organism evidence="15">
    <name type="scientific">freshwater metagenome</name>
    <dbReference type="NCBI Taxonomy" id="449393"/>
    <lineage>
        <taxon>unclassified sequences</taxon>
        <taxon>metagenomes</taxon>
        <taxon>ecological metagenomes</taxon>
    </lineage>
</organism>
<evidence type="ECO:0000313" key="15">
    <source>
        <dbReference type="EMBL" id="CAB4862964.1"/>
    </source>
</evidence>
<dbReference type="InterPro" id="IPR036097">
    <property type="entry name" value="HisK_dim/P_sf"/>
</dbReference>
<dbReference type="GO" id="GO:0016036">
    <property type="term" value="P:cellular response to phosphate starvation"/>
    <property type="evidence" value="ECO:0007669"/>
    <property type="project" value="TreeGrafter"/>
</dbReference>
<dbReference type="GO" id="GO:0005886">
    <property type="term" value="C:plasma membrane"/>
    <property type="evidence" value="ECO:0007669"/>
    <property type="project" value="UniProtKB-SubCell"/>
</dbReference>
<keyword evidence="9" id="KW-0067">ATP-binding</keyword>
<name>A0A6J7D231_9ZZZZ</name>
<comment type="subcellular location">
    <subcellularLocation>
        <location evidence="2">Cell membrane</location>
    </subcellularLocation>
</comment>
<dbReference type="EMBL" id="CAFBLM010000009">
    <property type="protein sequence ID" value="CAB4862964.1"/>
    <property type="molecule type" value="Genomic_DNA"/>
</dbReference>
<keyword evidence="5" id="KW-0597">Phosphoprotein</keyword>
<keyword evidence="6" id="KW-0808">Transferase</keyword>
<keyword evidence="10" id="KW-0902">Two-component regulatory system</keyword>
<proteinExistence type="predicted"/>
<feature type="transmembrane region" description="Helical" evidence="13">
    <location>
        <begin position="6"/>
        <end position="28"/>
    </location>
</feature>
<keyword evidence="13" id="KW-1133">Transmembrane helix</keyword>
<comment type="catalytic activity">
    <reaction evidence="1">
        <text>ATP + protein L-histidine = ADP + protein N-phospho-L-histidine.</text>
        <dbReference type="EC" id="2.7.13.3"/>
    </reaction>
</comment>
<dbReference type="InterPro" id="IPR005467">
    <property type="entry name" value="His_kinase_dom"/>
</dbReference>
<dbReference type="SUPFAM" id="SSF47384">
    <property type="entry name" value="Homodimeric domain of signal transducing histidine kinase"/>
    <property type="match status" value="1"/>
</dbReference>
<dbReference type="SUPFAM" id="SSF55874">
    <property type="entry name" value="ATPase domain of HSP90 chaperone/DNA topoisomerase II/histidine kinase"/>
    <property type="match status" value="1"/>
</dbReference>
<evidence type="ECO:0000256" key="5">
    <source>
        <dbReference type="ARBA" id="ARBA00022553"/>
    </source>
</evidence>
<dbReference type="InterPro" id="IPR003594">
    <property type="entry name" value="HATPase_dom"/>
</dbReference>
<evidence type="ECO:0000259" key="14">
    <source>
        <dbReference type="PROSITE" id="PS50109"/>
    </source>
</evidence>
<feature type="domain" description="Histidine kinase" evidence="14">
    <location>
        <begin position="159"/>
        <end position="375"/>
    </location>
</feature>
<dbReference type="CDD" id="cd00075">
    <property type="entry name" value="HATPase"/>
    <property type="match status" value="1"/>
</dbReference>
<evidence type="ECO:0000256" key="11">
    <source>
        <dbReference type="ARBA" id="ARBA00023136"/>
    </source>
</evidence>
<evidence type="ECO:0000256" key="10">
    <source>
        <dbReference type="ARBA" id="ARBA00023012"/>
    </source>
</evidence>
<dbReference type="InterPro" id="IPR004358">
    <property type="entry name" value="Sig_transdc_His_kin-like_C"/>
</dbReference>
<keyword evidence="4" id="KW-1003">Cell membrane</keyword>
<evidence type="ECO:0000256" key="3">
    <source>
        <dbReference type="ARBA" id="ARBA00012438"/>
    </source>
</evidence>
<reference evidence="15" key="1">
    <citation type="submission" date="2020-05" db="EMBL/GenBank/DDBJ databases">
        <authorList>
            <person name="Chiriac C."/>
            <person name="Salcher M."/>
            <person name="Ghai R."/>
            <person name="Kavagutti S V."/>
        </authorList>
    </citation>
    <scope>NUCLEOTIDE SEQUENCE</scope>
</reference>
<dbReference type="FunFam" id="3.30.565.10:FF:000006">
    <property type="entry name" value="Sensor histidine kinase WalK"/>
    <property type="match status" value="1"/>
</dbReference>
<dbReference type="GO" id="GO:0004721">
    <property type="term" value="F:phosphoprotein phosphatase activity"/>
    <property type="evidence" value="ECO:0007669"/>
    <property type="project" value="TreeGrafter"/>
</dbReference>
<dbReference type="CDD" id="cd00082">
    <property type="entry name" value="HisKA"/>
    <property type="match status" value="1"/>
</dbReference>
<dbReference type="InterPro" id="IPR003661">
    <property type="entry name" value="HisK_dim/P_dom"/>
</dbReference>
<evidence type="ECO:0000256" key="9">
    <source>
        <dbReference type="ARBA" id="ARBA00022840"/>
    </source>
</evidence>
<dbReference type="FunFam" id="1.10.287.130:FF:000008">
    <property type="entry name" value="Two-component sensor histidine kinase"/>
    <property type="match status" value="1"/>
</dbReference>
<evidence type="ECO:0000256" key="13">
    <source>
        <dbReference type="SAM" id="Phobius"/>
    </source>
</evidence>
<evidence type="ECO:0000256" key="6">
    <source>
        <dbReference type="ARBA" id="ARBA00022679"/>
    </source>
</evidence>
<dbReference type="PANTHER" id="PTHR45453">
    <property type="entry name" value="PHOSPHATE REGULON SENSOR PROTEIN PHOR"/>
    <property type="match status" value="1"/>
</dbReference>
<dbReference type="PROSITE" id="PS50109">
    <property type="entry name" value="HIS_KIN"/>
    <property type="match status" value="1"/>
</dbReference>
<keyword evidence="8" id="KW-0418">Kinase</keyword>
<keyword evidence="11 13" id="KW-0472">Membrane</keyword>
<evidence type="ECO:0000256" key="7">
    <source>
        <dbReference type="ARBA" id="ARBA00022741"/>
    </source>
</evidence>
<keyword evidence="7" id="KW-0547">Nucleotide-binding</keyword>
<dbReference type="PRINTS" id="PR00344">
    <property type="entry name" value="BCTRLSENSOR"/>
</dbReference>
<dbReference type="Gene3D" id="1.10.287.130">
    <property type="match status" value="1"/>
</dbReference>
<evidence type="ECO:0000256" key="1">
    <source>
        <dbReference type="ARBA" id="ARBA00000085"/>
    </source>
</evidence>
<feature type="region of interest" description="Disordered" evidence="12">
    <location>
        <begin position="378"/>
        <end position="411"/>
    </location>
</feature>
<dbReference type="PANTHER" id="PTHR45453:SF1">
    <property type="entry name" value="PHOSPHATE REGULON SENSOR PROTEIN PHOR"/>
    <property type="match status" value="1"/>
</dbReference>
<sequence>MDPSLGVGVGAALGVVLGAGGFGMYIAAKQTKNPPIKPVGESQLAPGLIEVLDALNAPSVVVGPDDVVVRASGAAHVMGLVRADRVVPATLTDAIMKVRRDLRPRDREIVRDPAVRDEKGLRTVEVHIAPLSRGYILLLAVDVTEARRLDTIRRDFVANVSHELKTPTGALALLAEAVAEASDDPEAIKRFAQRMNHEANRLGKLISELLDLTRVQDSGPLQEPDEVSMDAVISDAVDLTRMSASVRQVQIDIAGTEGLTAYGDREQLVTALSNLLVNAIAYSPEGTRVVITSRADETQVEVAVTDQGIGIPEADLDRIFERFYRVDPARSRATGGTGLGLSIVKHVVANHGGEVSVWSVPGEGSTFTLKLPRTADAADLATAGPPLQQGSQDPKDQGPDDKPRGRIRLVS</sequence>